<dbReference type="EMBL" id="NNRN01000052">
    <property type="protein sequence ID" value="OYR28055.1"/>
    <property type="molecule type" value="Genomic_DNA"/>
</dbReference>
<evidence type="ECO:0000313" key="1">
    <source>
        <dbReference type="EMBL" id="OYR28055.1"/>
    </source>
</evidence>
<gene>
    <name evidence="1" type="ORF">CES86_3053</name>
</gene>
<sequence length="57" mass="6482">MHDFCLWNNKSVLADGNALNSRGKAHFDRVLSSLHSLRVLVLNHLDVTCRQKTLCAY</sequence>
<reference evidence="1 2" key="1">
    <citation type="submission" date="2017-07" db="EMBL/GenBank/DDBJ databases">
        <title>Draft genome of Ochrobactrum lupini type strain LUP21.</title>
        <authorList>
            <person name="Krzyzanowska D.M."/>
            <person name="Jafra S."/>
        </authorList>
    </citation>
    <scope>NUCLEOTIDE SEQUENCE [LARGE SCALE GENOMIC DNA]</scope>
    <source>
        <strain evidence="1 2">LUP21</strain>
    </source>
</reference>
<dbReference type="Proteomes" id="UP000216363">
    <property type="component" value="Unassembled WGS sequence"/>
</dbReference>
<accession>A0A256GLM0</accession>
<protein>
    <submittedName>
        <fullName evidence="1">Uncharacterized protein</fullName>
    </submittedName>
</protein>
<proteinExistence type="predicted"/>
<dbReference type="AlphaFoldDB" id="A0A256GLM0"/>
<organism evidence="1 2">
    <name type="scientific">Brucella lupini</name>
    <dbReference type="NCBI Taxonomy" id="255457"/>
    <lineage>
        <taxon>Bacteria</taxon>
        <taxon>Pseudomonadati</taxon>
        <taxon>Pseudomonadota</taxon>
        <taxon>Alphaproteobacteria</taxon>
        <taxon>Hyphomicrobiales</taxon>
        <taxon>Brucellaceae</taxon>
        <taxon>Brucella/Ochrobactrum group</taxon>
        <taxon>Brucella</taxon>
    </lineage>
</organism>
<evidence type="ECO:0000313" key="2">
    <source>
        <dbReference type="Proteomes" id="UP000216363"/>
    </source>
</evidence>
<name>A0A256GLM0_9HYPH</name>
<comment type="caution">
    <text evidence="1">The sequence shown here is derived from an EMBL/GenBank/DDBJ whole genome shotgun (WGS) entry which is preliminary data.</text>
</comment>